<reference evidence="4" key="1">
    <citation type="journal article" date="2017" name="Nat. Ecol. Evol.">
        <title>Genome expansion and lineage-specific genetic innovations in the forest pathogenic fungi Armillaria.</title>
        <authorList>
            <person name="Sipos G."/>
            <person name="Prasanna A.N."/>
            <person name="Walter M.C."/>
            <person name="O'Connor E."/>
            <person name="Balint B."/>
            <person name="Krizsan K."/>
            <person name="Kiss B."/>
            <person name="Hess J."/>
            <person name="Varga T."/>
            <person name="Slot J."/>
            <person name="Riley R."/>
            <person name="Boka B."/>
            <person name="Rigling D."/>
            <person name="Barry K."/>
            <person name="Lee J."/>
            <person name="Mihaltcheva S."/>
            <person name="LaButti K."/>
            <person name="Lipzen A."/>
            <person name="Waldron R."/>
            <person name="Moloney N.M."/>
            <person name="Sperisen C."/>
            <person name="Kredics L."/>
            <person name="Vagvoelgyi C."/>
            <person name="Patrignani A."/>
            <person name="Fitzpatrick D."/>
            <person name="Nagy I."/>
            <person name="Doyle S."/>
            <person name="Anderson J.B."/>
            <person name="Grigoriev I.V."/>
            <person name="Gueldener U."/>
            <person name="Muensterkoetter M."/>
            <person name="Nagy L.G."/>
        </authorList>
    </citation>
    <scope>NUCLEOTIDE SEQUENCE [LARGE SCALE GENOMIC DNA]</scope>
    <source>
        <strain evidence="4">C18/9</strain>
    </source>
</reference>
<feature type="region of interest" description="Disordered" evidence="1">
    <location>
        <begin position="142"/>
        <end position="164"/>
    </location>
</feature>
<keyword evidence="4" id="KW-1185">Reference proteome</keyword>
<dbReference type="EMBL" id="FUEG01000018">
    <property type="protein sequence ID" value="SJL12770.1"/>
    <property type="molecule type" value="Genomic_DNA"/>
</dbReference>
<sequence length="164" mass="18802">MTRKSPFMVIYGQNPRIIPDSPHLIPLANPATTKFSTTMAKIHKETKAMLEEAAGRMKKQYDKQKHSSTEYSVGDHIWLDATNLHLPCLKKKLDDKQVRPFEILEKAGVAAYKLKLLPHWKIHPCFNEKLLTPYTPPTFLNQELPPPPLQTLLMGKNSGRSRKY</sequence>
<protein>
    <recommendedName>
        <fullName evidence="2">Tf2-1-like SH3-like domain-containing protein</fullName>
    </recommendedName>
</protein>
<dbReference type="OMA" id="SVGDHIW"/>
<feature type="domain" description="Tf2-1-like SH3-like" evidence="2">
    <location>
        <begin position="74"/>
        <end position="134"/>
    </location>
</feature>
<proteinExistence type="predicted"/>
<evidence type="ECO:0000256" key="1">
    <source>
        <dbReference type="SAM" id="MobiDB-lite"/>
    </source>
</evidence>
<evidence type="ECO:0000259" key="2">
    <source>
        <dbReference type="Pfam" id="PF24626"/>
    </source>
</evidence>
<evidence type="ECO:0000313" key="4">
    <source>
        <dbReference type="Proteomes" id="UP000219338"/>
    </source>
</evidence>
<dbReference type="OrthoDB" id="2273864at2759"/>
<accession>A0A284RVI0</accession>
<evidence type="ECO:0000313" key="3">
    <source>
        <dbReference type="EMBL" id="SJL12770.1"/>
    </source>
</evidence>
<dbReference type="Pfam" id="PF24626">
    <property type="entry name" value="SH3_Tf2-1"/>
    <property type="match status" value="1"/>
</dbReference>
<gene>
    <name evidence="3" type="ORF">ARMOST_16201</name>
</gene>
<dbReference type="AlphaFoldDB" id="A0A284RVI0"/>
<dbReference type="Proteomes" id="UP000219338">
    <property type="component" value="Unassembled WGS sequence"/>
</dbReference>
<organism evidence="3 4">
    <name type="scientific">Armillaria ostoyae</name>
    <name type="common">Armillaria root rot fungus</name>
    <dbReference type="NCBI Taxonomy" id="47428"/>
    <lineage>
        <taxon>Eukaryota</taxon>
        <taxon>Fungi</taxon>
        <taxon>Dikarya</taxon>
        <taxon>Basidiomycota</taxon>
        <taxon>Agaricomycotina</taxon>
        <taxon>Agaricomycetes</taxon>
        <taxon>Agaricomycetidae</taxon>
        <taxon>Agaricales</taxon>
        <taxon>Marasmiineae</taxon>
        <taxon>Physalacriaceae</taxon>
        <taxon>Armillaria</taxon>
    </lineage>
</organism>
<name>A0A284RVI0_ARMOS</name>
<dbReference type="InterPro" id="IPR056924">
    <property type="entry name" value="SH3_Tf2-1"/>
</dbReference>
<dbReference type="STRING" id="47428.A0A284RVI0"/>